<keyword evidence="2" id="KW-0732">Signal</keyword>
<evidence type="ECO:0000313" key="4">
    <source>
        <dbReference type="Proteomes" id="UP001595583"/>
    </source>
</evidence>
<keyword evidence="4" id="KW-1185">Reference proteome</keyword>
<evidence type="ECO:0000313" key="3">
    <source>
        <dbReference type="EMBL" id="MFC3207141.1"/>
    </source>
</evidence>
<gene>
    <name evidence="3" type="ORF">ACFOHJ_13015</name>
</gene>
<organism evidence="3 4">
    <name type="scientific">Aquamicrobium soli</name>
    <dbReference type="NCBI Taxonomy" id="1811518"/>
    <lineage>
        <taxon>Bacteria</taxon>
        <taxon>Pseudomonadati</taxon>
        <taxon>Pseudomonadota</taxon>
        <taxon>Alphaproteobacteria</taxon>
        <taxon>Hyphomicrobiales</taxon>
        <taxon>Phyllobacteriaceae</taxon>
        <taxon>Aquamicrobium</taxon>
    </lineage>
</organism>
<feature type="signal peptide" evidence="2">
    <location>
        <begin position="1"/>
        <end position="19"/>
    </location>
</feature>
<feature type="region of interest" description="Disordered" evidence="1">
    <location>
        <begin position="71"/>
        <end position="92"/>
    </location>
</feature>
<feature type="compositionally biased region" description="Polar residues" evidence="1">
    <location>
        <begin position="25"/>
        <end position="36"/>
    </location>
</feature>
<protein>
    <recommendedName>
        <fullName evidence="5">C-type lysozyme inhibitor domain-containing protein</fullName>
    </recommendedName>
</protein>
<evidence type="ECO:0008006" key="5">
    <source>
        <dbReference type="Google" id="ProtNLM"/>
    </source>
</evidence>
<proteinExistence type="predicted"/>
<dbReference type="RefSeq" id="WP_378221026.1">
    <property type="nucleotide sequence ID" value="NZ_JBHRTK010000012.1"/>
</dbReference>
<feature type="region of interest" description="Disordered" evidence="1">
    <location>
        <begin position="25"/>
        <end position="48"/>
    </location>
</feature>
<dbReference type="Proteomes" id="UP001595583">
    <property type="component" value="Unassembled WGS sequence"/>
</dbReference>
<dbReference type="PROSITE" id="PS51257">
    <property type="entry name" value="PROKAR_LIPOPROTEIN"/>
    <property type="match status" value="1"/>
</dbReference>
<evidence type="ECO:0000256" key="1">
    <source>
        <dbReference type="SAM" id="MobiDB-lite"/>
    </source>
</evidence>
<feature type="chain" id="PRO_5045219402" description="C-type lysozyme inhibitor domain-containing protein" evidence="2">
    <location>
        <begin position="20"/>
        <end position="118"/>
    </location>
</feature>
<accession>A0ABV7KFK5</accession>
<sequence>MASRSFRAALLLWPLVLVGACTSTPAKSPVAGTSPTLAGDGTPQPPIANYACDNGGSITIRNVGSSIRLLGPNGVEEDLPASPANQKSRYGEARDAIVLDGREALVMRSGHTPLTCTR</sequence>
<name>A0ABV7KFK5_9HYPH</name>
<evidence type="ECO:0000256" key="2">
    <source>
        <dbReference type="SAM" id="SignalP"/>
    </source>
</evidence>
<reference evidence="4" key="1">
    <citation type="journal article" date="2019" name="Int. J. Syst. Evol. Microbiol.">
        <title>The Global Catalogue of Microorganisms (GCM) 10K type strain sequencing project: providing services to taxonomists for standard genome sequencing and annotation.</title>
        <authorList>
            <consortium name="The Broad Institute Genomics Platform"/>
            <consortium name="The Broad Institute Genome Sequencing Center for Infectious Disease"/>
            <person name="Wu L."/>
            <person name="Ma J."/>
        </authorList>
    </citation>
    <scope>NUCLEOTIDE SEQUENCE [LARGE SCALE GENOMIC DNA]</scope>
    <source>
        <strain evidence="4">KCTC 52165</strain>
    </source>
</reference>
<dbReference type="EMBL" id="JBHRTK010000012">
    <property type="protein sequence ID" value="MFC3207141.1"/>
    <property type="molecule type" value="Genomic_DNA"/>
</dbReference>
<comment type="caution">
    <text evidence="3">The sequence shown here is derived from an EMBL/GenBank/DDBJ whole genome shotgun (WGS) entry which is preliminary data.</text>
</comment>